<feature type="domain" description="Calcineurin-like phosphoesterase" evidence="5">
    <location>
        <begin position="25"/>
        <end position="250"/>
    </location>
</feature>
<reference evidence="6 7" key="3">
    <citation type="journal article" date="2008" name="BMC Genomics">
        <title>The genome of the versatile nitrogen fixer Azorhizobium caulinodans ORS571.</title>
        <authorList>
            <person name="Lee KB."/>
            <person name="Backer P.D."/>
            <person name="Aono T."/>
            <person name="Liu CT."/>
            <person name="Suzuki S."/>
            <person name="Suzuki T."/>
            <person name="Kaneko T."/>
            <person name="Yamada M."/>
            <person name="Tabata S."/>
            <person name="Kupfer D.M."/>
            <person name="Najar F.Z."/>
            <person name="Wiley G.B."/>
            <person name="Roe B."/>
            <person name="Binnewies T.T."/>
            <person name="Ussery D.W."/>
            <person name="D'Haeze W."/>
            <person name="Herder J.D."/>
            <person name="Gevers D."/>
            <person name="Vereecke D."/>
            <person name="Holsters M."/>
            <person name="Oyaizu H."/>
        </authorList>
    </citation>
    <scope>NUCLEOTIDE SEQUENCE [LARGE SCALE GENOMIC DNA]</scope>
    <source>
        <strain evidence="7">ATCC 43989 / DSM 5975 / JCM 20966 / LMG 6465 / NBRC 14845 / NCIMB 13405 / ORS 571</strain>
    </source>
</reference>
<dbReference type="PANTHER" id="PTHR42988">
    <property type="entry name" value="PHOSPHOHYDROLASE"/>
    <property type="match status" value="1"/>
</dbReference>
<dbReference type="SUPFAM" id="SSF56300">
    <property type="entry name" value="Metallo-dependent phosphatases"/>
    <property type="match status" value="1"/>
</dbReference>
<reference evidence="6 7" key="1">
    <citation type="journal article" date="2007" name="Appl. Environ. Microbiol.">
        <title>Rhizobial factors required for stem nodule maturation and maintenance in Sesbania rostrata-Azorhizobium caulinodans ORS571 symbiosis.</title>
        <authorList>
            <person name="Suzuki S."/>
            <person name="Aono T."/>
            <person name="Lee KB."/>
            <person name="Suzuki T."/>
            <person name="Liu CT."/>
            <person name="Miwa H."/>
            <person name="Wakao S."/>
            <person name="Iki T."/>
            <person name="Oyaizu H."/>
        </authorList>
    </citation>
    <scope>NUCLEOTIDE SEQUENCE [LARGE SCALE GENOMIC DNA]</scope>
    <source>
        <strain evidence="7">ATCC 43989 / DSM 5975 / JCM 20966 / LMG 6465 / NBRC 14845 / NCIMB 13405 / ORS 571</strain>
    </source>
</reference>
<comment type="similarity">
    <text evidence="4">Belongs to the cyclic nucleotide phosphodiesterase class-III family.</text>
</comment>
<keyword evidence="1" id="KW-0479">Metal-binding</keyword>
<dbReference type="InterPro" id="IPR029052">
    <property type="entry name" value="Metallo-depent_PP-like"/>
</dbReference>
<keyword evidence="3" id="KW-0408">Iron</keyword>
<dbReference type="InterPro" id="IPR004843">
    <property type="entry name" value="Calcineurin-like_PHP"/>
</dbReference>
<reference evidence="6 7" key="6">
    <citation type="journal article" date="2011" name="Appl. Environ. Microbiol.">
        <title>Involvement of the azorhizobial chromosome partition gene (parA) in the onset of bacteroid differentiation during Sesbania rostrata stem nodule development.</title>
        <authorList>
            <person name="Liu CT."/>
            <person name="Lee KB."/>
            <person name="Wang YS."/>
            <person name="Peng MH."/>
            <person name="Lee KT."/>
            <person name="Suzuki S."/>
            <person name="Suzuki T."/>
            <person name="Oyaizu H."/>
        </authorList>
    </citation>
    <scope>NUCLEOTIDE SEQUENCE [LARGE SCALE GENOMIC DNA]</scope>
    <source>
        <strain evidence="7">ATCC 43989 / DSM 5975 / JCM 20966 / LMG 6465 / NBRC 14845 / NCIMB 13405 / ORS 571</strain>
    </source>
</reference>
<gene>
    <name evidence="6" type="ordered locus">AZC_0892</name>
</gene>
<reference evidence="6 7" key="5">
    <citation type="journal article" date="2010" name="Appl. Environ. Microbiol.">
        <title>phrR-like gene praR of Azorhizobium caulinodans ORS571 is essential for symbiosis with Sesbania rostrata and is involved in expression of reb genes.</title>
        <authorList>
            <person name="Akiba N."/>
            <person name="Aono T."/>
            <person name="Toyazaki H."/>
            <person name="Sato S."/>
            <person name="Oyaizu H."/>
        </authorList>
    </citation>
    <scope>NUCLEOTIDE SEQUENCE [LARGE SCALE GENOMIC DNA]</scope>
    <source>
        <strain evidence="7">ATCC 43989 / DSM 5975 / JCM 20966 / LMG 6465 / NBRC 14845 / NCIMB 13405 / ORS 571</strain>
    </source>
</reference>
<name>A8HU04_AZOC5</name>
<reference evidence="6 7" key="4">
    <citation type="journal article" date="2009" name="Appl. Environ. Microbiol.">
        <title>Comparative genome-wide transcriptional profiling of Azorhizobium caulinodans ORS571 grown under free-living and symbiotic conditions.</title>
        <authorList>
            <person name="Tsukada S."/>
            <person name="Aono T."/>
            <person name="Akiba N."/>
            <person name="Lee KB."/>
            <person name="Liu CT."/>
            <person name="Toyazaki H."/>
            <person name="Oyaizu H."/>
        </authorList>
    </citation>
    <scope>NUCLEOTIDE SEQUENCE [LARGE SCALE GENOMIC DNA]</scope>
    <source>
        <strain evidence="7">ATCC 43989 / DSM 5975 / JCM 20966 / LMG 6465 / NBRC 14845 / NCIMB 13405 / ORS 571</strain>
    </source>
</reference>
<evidence type="ECO:0000256" key="1">
    <source>
        <dbReference type="ARBA" id="ARBA00022723"/>
    </source>
</evidence>
<dbReference type="Gene3D" id="3.60.21.10">
    <property type="match status" value="1"/>
</dbReference>
<dbReference type="Pfam" id="PF00149">
    <property type="entry name" value="Metallophos"/>
    <property type="match status" value="1"/>
</dbReference>
<evidence type="ECO:0000313" key="6">
    <source>
        <dbReference type="EMBL" id="BAF86890.1"/>
    </source>
</evidence>
<dbReference type="GO" id="GO:0016787">
    <property type="term" value="F:hydrolase activity"/>
    <property type="evidence" value="ECO:0007669"/>
    <property type="project" value="UniProtKB-KW"/>
</dbReference>
<dbReference type="Proteomes" id="UP000000270">
    <property type="component" value="Chromosome"/>
</dbReference>
<organism evidence="6 7">
    <name type="scientific">Azorhizobium caulinodans (strain ATCC 43989 / DSM 5975 / JCM 20966 / LMG 6465 / NBRC 14845 / NCIMB 13405 / ORS 571)</name>
    <dbReference type="NCBI Taxonomy" id="438753"/>
    <lineage>
        <taxon>Bacteria</taxon>
        <taxon>Pseudomonadati</taxon>
        <taxon>Pseudomonadota</taxon>
        <taxon>Alphaproteobacteria</taxon>
        <taxon>Hyphomicrobiales</taxon>
        <taxon>Xanthobacteraceae</taxon>
        <taxon>Azorhizobium</taxon>
    </lineage>
</organism>
<dbReference type="GO" id="GO:0046872">
    <property type="term" value="F:metal ion binding"/>
    <property type="evidence" value="ECO:0007669"/>
    <property type="project" value="UniProtKB-KW"/>
</dbReference>
<dbReference type="EMBL" id="AP009384">
    <property type="protein sequence ID" value="BAF86890.1"/>
    <property type="molecule type" value="Genomic_DNA"/>
</dbReference>
<dbReference type="PANTHER" id="PTHR42988:SF2">
    <property type="entry name" value="CYCLIC NUCLEOTIDE PHOSPHODIESTERASE CBUA0032-RELATED"/>
    <property type="match status" value="1"/>
</dbReference>
<evidence type="ECO:0000256" key="3">
    <source>
        <dbReference type="ARBA" id="ARBA00023004"/>
    </source>
</evidence>
<dbReference type="eggNOG" id="COG1409">
    <property type="taxonomic scope" value="Bacteria"/>
</dbReference>
<proteinExistence type="inferred from homology"/>
<dbReference type="STRING" id="438753.AZC_0892"/>
<dbReference type="KEGG" id="azc:AZC_0892"/>
<reference evidence="7" key="2">
    <citation type="submission" date="2007-04" db="EMBL/GenBank/DDBJ databases">
        <title>Complete genome sequence of the nitrogen-fixing bacterium Azorhizobium caulinodans ORS571.</title>
        <authorList>
            <person name="Lee K.B."/>
            <person name="Backer P.D."/>
            <person name="Aono T."/>
            <person name="Liu C.T."/>
            <person name="Suzuki S."/>
            <person name="Suzuki T."/>
            <person name="Kaneko T."/>
            <person name="Yamada M."/>
            <person name="Tabata S."/>
            <person name="Kupfer D.M."/>
            <person name="Najar F.Z."/>
            <person name="Wiley G.B."/>
            <person name="Roe B."/>
            <person name="Binnewies T."/>
            <person name="Ussery D."/>
            <person name="Vereecke D."/>
            <person name="Gevers D."/>
            <person name="Holsters M."/>
            <person name="Oyaizu H."/>
        </authorList>
    </citation>
    <scope>NUCLEOTIDE SEQUENCE [LARGE SCALE GENOMIC DNA]</scope>
    <source>
        <strain evidence="7">ATCC 43989 / DSM 5975 / JCM 20966 / LMG 6465 / NBRC 14845 / NCIMB 13405 / ORS 571</strain>
    </source>
</reference>
<evidence type="ECO:0000259" key="5">
    <source>
        <dbReference type="Pfam" id="PF00149"/>
    </source>
</evidence>
<evidence type="ECO:0000256" key="4">
    <source>
        <dbReference type="ARBA" id="ARBA00025742"/>
    </source>
</evidence>
<evidence type="ECO:0000256" key="2">
    <source>
        <dbReference type="ARBA" id="ARBA00022801"/>
    </source>
</evidence>
<evidence type="ECO:0000313" key="7">
    <source>
        <dbReference type="Proteomes" id="UP000000270"/>
    </source>
</evidence>
<dbReference type="AlphaFoldDB" id="A8HU04"/>
<sequence length="322" mass="34458">MRFNLSGPCSKEAAPSEGSRRMFVLAHLSDPHLGPIPEARLSELLGKRFFGMMNWIGARRRNFGASTLAPLMADLAAQAPDHIAVTGDLVNVSLPAEFDTGATFLASLGTPDKVSVIPGNHDAYVRSAMTYHLERWAPFLAGDETHPGTPVDTEAFPYVRRRGPIAIVGVSTAIPTAVFLASGKAGKAQLERLRALLRQLKAEGLFRVVLIHHPPVGERHSHRDLRDAPAVRAALVEAGAELVLHGHDHRASLGHIEGVAPPIPVVGVPSASAGPEDGRGAGRYNLYRISGGPGAWVCDMESRGYAKGETDVALRDQRRLIG</sequence>
<dbReference type="HOGENOM" id="CLU_052611_0_0_5"/>
<keyword evidence="2 6" id="KW-0378">Hydrolase</keyword>
<protein>
    <submittedName>
        <fullName evidence="6">Putative phosphohydrolase</fullName>
    </submittedName>
</protein>
<dbReference type="InterPro" id="IPR050884">
    <property type="entry name" value="CNP_phosphodiesterase-III"/>
</dbReference>
<accession>A8HU04</accession>
<keyword evidence="7" id="KW-1185">Reference proteome</keyword>